<name>A0AAW0T0J8_SCYPA</name>
<proteinExistence type="predicted"/>
<comment type="caution">
    <text evidence="1">The sequence shown here is derived from an EMBL/GenBank/DDBJ whole genome shotgun (WGS) entry which is preliminary data.</text>
</comment>
<dbReference type="Proteomes" id="UP001487740">
    <property type="component" value="Unassembled WGS sequence"/>
</dbReference>
<sequence length="72" mass="8173">MVSARSQLWFCCQGVCPRQAIFICPMSPRMPHACPTTPHTQLAAHRLADQRAARKHPAQQRCSWPDVRYAAQ</sequence>
<keyword evidence="2" id="KW-1185">Reference proteome</keyword>
<gene>
    <name evidence="1" type="ORF">O3P69_008016</name>
</gene>
<evidence type="ECO:0000313" key="2">
    <source>
        <dbReference type="Proteomes" id="UP001487740"/>
    </source>
</evidence>
<organism evidence="1 2">
    <name type="scientific">Scylla paramamosain</name>
    <name type="common">Mud crab</name>
    <dbReference type="NCBI Taxonomy" id="85552"/>
    <lineage>
        <taxon>Eukaryota</taxon>
        <taxon>Metazoa</taxon>
        <taxon>Ecdysozoa</taxon>
        <taxon>Arthropoda</taxon>
        <taxon>Crustacea</taxon>
        <taxon>Multicrustacea</taxon>
        <taxon>Malacostraca</taxon>
        <taxon>Eumalacostraca</taxon>
        <taxon>Eucarida</taxon>
        <taxon>Decapoda</taxon>
        <taxon>Pleocyemata</taxon>
        <taxon>Brachyura</taxon>
        <taxon>Eubrachyura</taxon>
        <taxon>Portunoidea</taxon>
        <taxon>Portunidae</taxon>
        <taxon>Portuninae</taxon>
        <taxon>Scylla</taxon>
    </lineage>
</organism>
<reference evidence="1 2" key="1">
    <citation type="submission" date="2023-03" db="EMBL/GenBank/DDBJ databases">
        <title>High-quality genome of Scylla paramamosain provides insights in environmental adaptation.</title>
        <authorList>
            <person name="Zhang L."/>
        </authorList>
    </citation>
    <scope>NUCLEOTIDE SEQUENCE [LARGE SCALE GENOMIC DNA]</scope>
    <source>
        <strain evidence="1">LZ_2023a</strain>
        <tissue evidence="1">Muscle</tissue>
    </source>
</reference>
<accession>A0AAW0T0J8</accession>
<protein>
    <submittedName>
        <fullName evidence="1">Uncharacterized protein</fullName>
    </submittedName>
</protein>
<dbReference type="EMBL" id="JARAKH010000041">
    <property type="protein sequence ID" value="KAK8380783.1"/>
    <property type="molecule type" value="Genomic_DNA"/>
</dbReference>
<evidence type="ECO:0000313" key="1">
    <source>
        <dbReference type="EMBL" id="KAK8380783.1"/>
    </source>
</evidence>
<dbReference type="AlphaFoldDB" id="A0AAW0T0J8"/>